<proteinExistence type="inferred from homology"/>
<keyword evidence="2" id="KW-0408">Iron</keyword>
<evidence type="ECO:0000313" key="3">
    <source>
        <dbReference type="EMBL" id="MFD1044599.1"/>
    </source>
</evidence>
<gene>
    <name evidence="3" type="ORF">ACFQ1S_02815</name>
</gene>
<dbReference type="Proteomes" id="UP001597045">
    <property type="component" value="Unassembled WGS sequence"/>
</dbReference>
<keyword evidence="2" id="KW-0503">Monooxygenase</keyword>
<dbReference type="InterPro" id="IPR036396">
    <property type="entry name" value="Cyt_P450_sf"/>
</dbReference>
<organism evidence="3 4">
    <name type="scientific">Kibdelosporangium lantanae</name>
    <dbReference type="NCBI Taxonomy" id="1497396"/>
    <lineage>
        <taxon>Bacteria</taxon>
        <taxon>Bacillati</taxon>
        <taxon>Actinomycetota</taxon>
        <taxon>Actinomycetes</taxon>
        <taxon>Pseudonocardiales</taxon>
        <taxon>Pseudonocardiaceae</taxon>
        <taxon>Kibdelosporangium</taxon>
    </lineage>
</organism>
<dbReference type="Gene3D" id="1.10.630.10">
    <property type="entry name" value="Cytochrome P450"/>
    <property type="match status" value="1"/>
</dbReference>
<keyword evidence="2" id="KW-0349">Heme</keyword>
<sequence>MLTELEADPYPAYARLRKENPVLWLPDVRQWLVTRWRDVHTVLTDRDRFTTDQPESPMVDVCGGKPLLFREGESHRDLRTAIGDDFRSVDAIVRPIATRIAADLVPFGRAELSADYFEPVGVAAFAALLGVESGVWAEWGNVLVAVANNFGRDRTLNATAAAVLAHDAPIVRRLRELSDDSVISHLLGPDGSRPDSDVLPVLKHLALSALEPGWLAGWTLLALWSTPDQFTQVRNDPASAGSAVAEALRWSSPVGVLGRRTTRAVTLAGQDIPAEAMIAAAVASANRDEEVFPEPDRFDIHRDAPEHLGFGAGVHHCPAPPFVLSVARTALDVLLERMPSVRPTPAWRPVPHGWKLRPPGPLDAVWDVVTSRG</sequence>
<evidence type="ECO:0000256" key="1">
    <source>
        <dbReference type="ARBA" id="ARBA00010617"/>
    </source>
</evidence>
<dbReference type="PANTHER" id="PTHR46696">
    <property type="entry name" value="P450, PUTATIVE (EUROFUNG)-RELATED"/>
    <property type="match status" value="1"/>
</dbReference>
<dbReference type="PANTHER" id="PTHR46696:SF1">
    <property type="entry name" value="CYTOCHROME P450 YJIB-RELATED"/>
    <property type="match status" value="1"/>
</dbReference>
<dbReference type="PRINTS" id="PR00359">
    <property type="entry name" value="BP450"/>
</dbReference>
<protein>
    <submittedName>
        <fullName evidence="3">Cytochrome P450</fullName>
    </submittedName>
</protein>
<dbReference type="PROSITE" id="PS00086">
    <property type="entry name" value="CYTOCHROME_P450"/>
    <property type="match status" value="1"/>
</dbReference>
<evidence type="ECO:0000313" key="4">
    <source>
        <dbReference type="Proteomes" id="UP001597045"/>
    </source>
</evidence>
<accession>A0ABW3M4R6</accession>
<keyword evidence="2" id="KW-0479">Metal-binding</keyword>
<evidence type="ECO:0000256" key="2">
    <source>
        <dbReference type="RuleBase" id="RU000461"/>
    </source>
</evidence>
<keyword evidence="4" id="KW-1185">Reference proteome</keyword>
<dbReference type="Pfam" id="PF00067">
    <property type="entry name" value="p450"/>
    <property type="match status" value="1"/>
</dbReference>
<dbReference type="EMBL" id="JBHTIS010000084">
    <property type="protein sequence ID" value="MFD1044599.1"/>
    <property type="molecule type" value="Genomic_DNA"/>
</dbReference>
<dbReference type="InterPro" id="IPR002397">
    <property type="entry name" value="Cyt_P450_B"/>
</dbReference>
<dbReference type="SUPFAM" id="SSF48264">
    <property type="entry name" value="Cytochrome P450"/>
    <property type="match status" value="1"/>
</dbReference>
<keyword evidence="2" id="KW-0560">Oxidoreductase</keyword>
<name>A0ABW3M4R6_9PSEU</name>
<dbReference type="InterPro" id="IPR001128">
    <property type="entry name" value="Cyt_P450"/>
</dbReference>
<dbReference type="InterPro" id="IPR017972">
    <property type="entry name" value="Cyt_P450_CS"/>
</dbReference>
<reference evidence="4" key="1">
    <citation type="journal article" date="2019" name="Int. J. Syst. Evol. Microbiol.">
        <title>The Global Catalogue of Microorganisms (GCM) 10K type strain sequencing project: providing services to taxonomists for standard genome sequencing and annotation.</title>
        <authorList>
            <consortium name="The Broad Institute Genomics Platform"/>
            <consortium name="The Broad Institute Genome Sequencing Center for Infectious Disease"/>
            <person name="Wu L."/>
            <person name="Ma J."/>
        </authorList>
    </citation>
    <scope>NUCLEOTIDE SEQUENCE [LARGE SCALE GENOMIC DNA]</scope>
    <source>
        <strain evidence="4">JCM 31486</strain>
    </source>
</reference>
<comment type="caution">
    <text evidence="3">The sequence shown here is derived from an EMBL/GenBank/DDBJ whole genome shotgun (WGS) entry which is preliminary data.</text>
</comment>
<comment type="similarity">
    <text evidence="1 2">Belongs to the cytochrome P450 family.</text>
</comment>